<dbReference type="InterPro" id="IPR036097">
    <property type="entry name" value="HisK_dim/P_sf"/>
</dbReference>
<dbReference type="Gene3D" id="3.30.450.20">
    <property type="entry name" value="PAS domain"/>
    <property type="match status" value="3"/>
</dbReference>
<proteinExistence type="predicted"/>
<dbReference type="InterPro" id="IPR052162">
    <property type="entry name" value="Sensor_kinase/Photoreceptor"/>
</dbReference>
<evidence type="ECO:0000259" key="9">
    <source>
        <dbReference type="PROSITE" id="PS50113"/>
    </source>
</evidence>
<dbReference type="PROSITE" id="PS50113">
    <property type="entry name" value="PAC"/>
    <property type="match status" value="1"/>
</dbReference>
<dbReference type="AlphaFoldDB" id="A0A326RTK3"/>
<dbReference type="PANTHER" id="PTHR43304">
    <property type="entry name" value="PHYTOCHROME-LIKE PROTEIN CPH1"/>
    <property type="match status" value="1"/>
</dbReference>
<evidence type="ECO:0000256" key="5">
    <source>
        <dbReference type="ARBA" id="ARBA00022777"/>
    </source>
</evidence>
<keyword evidence="6" id="KW-0175">Coiled coil</keyword>
<dbReference type="CDD" id="cd00082">
    <property type="entry name" value="HisKA"/>
    <property type="match status" value="1"/>
</dbReference>
<dbReference type="CDD" id="cd00130">
    <property type="entry name" value="PAS"/>
    <property type="match status" value="2"/>
</dbReference>
<dbReference type="SMART" id="SM00065">
    <property type="entry name" value="GAF"/>
    <property type="match status" value="2"/>
</dbReference>
<dbReference type="Proteomes" id="UP000248917">
    <property type="component" value="Unassembled WGS sequence"/>
</dbReference>
<dbReference type="Gene3D" id="1.10.287.130">
    <property type="match status" value="1"/>
</dbReference>
<evidence type="ECO:0000313" key="10">
    <source>
        <dbReference type="EMBL" id="PZV84004.1"/>
    </source>
</evidence>
<dbReference type="Pfam" id="PF01590">
    <property type="entry name" value="GAF"/>
    <property type="match status" value="1"/>
</dbReference>
<dbReference type="InterPro" id="IPR036890">
    <property type="entry name" value="HATPase_C_sf"/>
</dbReference>
<dbReference type="EMBL" id="QKTX01000005">
    <property type="protein sequence ID" value="PZV84004.1"/>
    <property type="molecule type" value="Genomic_DNA"/>
</dbReference>
<dbReference type="InterPro" id="IPR013655">
    <property type="entry name" value="PAS_fold_3"/>
</dbReference>
<keyword evidence="3" id="KW-0597">Phosphoprotein</keyword>
<gene>
    <name evidence="10" type="ORF">CLV31_105231</name>
</gene>
<dbReference type="SUPFAM" id="SSF47384">
    <property type="entry name" value="Homodimeric domain of signal transducing histidine kinase"/>
    <property type="match status" value="1"/>
</dbReference>
<evidence type="ECO:0000313" key="11">
    <source>
        <dbReference type="Proteomes" id="UP000248917"/>
    </source>
</evidence>
<evidence type="ECO:0000256" key="1">
    <source>
        <dbReference type="ARBA" id="ARBA00000085"/>
    </source>
</evidence>
<feature type="coiled-coil region" evidence="6">
    <location>
        <begin position="740"/>
        <end position="771"/>
    </location>
</feature>
<dbReference type="Pfam" id="PF08447">
    <property type="entry name" value="PAS_3"/>
    <property type="match status" value="1"/>
</dbReference>
<dbReference type="Pfam" id="PF02518">
    <property type="entry name" value="HATPase_c"/>
    <property type="match status" value="1"/>
</dbReference>
<dbReference type="InterPro" id="IPR000014">
    <property type="entry name" value="PAS"/>
</dbReference>
<dbReference type="SMART" id="SM00388">
    <property type="entry name" value="HisKA"/>
    <property type="match status" value="1"/>
</dbReference>
<sequence>MISSTIEKTYFPSNSSFERVILANTEEKFETFVHLAKALTGFSSALIILIKEDNSIFTYCFDCDYYPSETIEKLAEKIIHSNLDFYETDHFSKEWDHASLFFLSGVTPESLVVLPIEFPKDYRVGAICLFDFDSKTISELTQEHLRLLATQSINLIIQQATLEEQAKIIEEQTTSRGIINQNNSENPFQESKSCLFKSTKRLARVGSWELFIVGPDQLQMIWSDSLKWVLDYPVNQEVSIGKTLKMLSEKDQATVKRAYQRFISEHVEEPLELEVLIRRDYLNDSIWVKLVLEAEYINGNCIKIYGSAQDIHSQKLDELEIQYQNSLLNSLTEVIGHLFVEENWSEVIDTTFNLIGNTVHVDRIYLFENLDDPQTGKKYAKQTFEWVAPGISPQIDNPALEKIEVDDFMDLFHSLEKNQPLIANVKDIEDPALREMLEFQDIKSLLMFPIFIENEFWGFAGFDECTHEREWRPSEINFLRYFTSNLESSIKRRKDKVDLENLVMEKTRILESLGDGFFVLDKQERVNYWNQAAEKILGVSREEIVGEIIWDRYPNSTAAKFLSYYRDIIQKNSHFKAEEYFPEFGKWLEINAYPSDDTLSVFFKDITERKNFEEAIIQSNERFEIIAKATQDIIWDYDIHQSKLFVSEGFNSQFGYESSKKIHSLQDFIEILHPEDQATVKSQFEASLFGINQDANLSLEYRFLKNDGTYAYIQHRTYFIRDKNGKANRALGAMVDITDRKRYEQSLKQLNLELEEKIKQLDLTNKELEQFAYVTSHDLQEPLRMITSFMTMLESKYSHHLDDKAKLYINFAVDGAKRMRQLILDLLEYSRSGKNESEKEEVDLQDILHQTLLFNKRLMEEKQAQVKFTTLPKALAYRAPLTQVIQNLVENGIKYSKPDTPPRLEVSATDRGRDWLISIQDNGIGIPNEFHERVFIIFQRLHKKEDYKGTGIGLAVVKKQVESWGGKIWLESEPGVGTVFYFTIPK</sequence>
<feature type="domain" description="PAC" evidence="9">
    <location>
        <begin position="697"/>
        <end position="749"/>
    </location>
</feature>
<dbReference type="InterPro" id="IPR003594">
    <property type="entry name" value="HATPase_dom"/>
</dbReference>
<dbReference type="SMART" id="SM00091">
    <property type="entry name" value="PAS"/>
    <property type="match status" value="2"/>
</dbReference>
<protein>
    <recommendedName>
        <fullName evidence="2">histidine kinase</fullName>
        <ecNumber evidence="2">2.7.13.3</ecNumber>
    </recommendedName>
</protein>
<dbReference type="SUPFAM" id="SSF55785">
    <property type="entry name" value="PYP-like sensor domain (PAS domain)"/>
    <property type="match status" value="2"/>
</dbReference>
<dbReference type="GO" id="GO:0006355">
    <property type="term" value="P:regulation of DNA-templated transcription"/>
    <property type="evidence" value="ECO:0007669"/>
    <property type="project" value="InterPro"/>
</dbReference>
<reference evidence="10 11" key="1">
    <citation type="submission" date="2018-06" db="EMBL/GenBank/DDBJ databases">
        <title>Genomic Encyclopedia of Archaeal and Bacterial Type Strains, Phase II (KMG-II): from individual species to whole genera.</title>
        <authorList>
            <person name="Goeker M."/>
        </authorList>
    </citation>
    <scope>NUCLEOTIDE SEQUENCE [LARGE SCALE GENOMIC DNA]</scope>
    <source>
        <strain evidence="10 11">T4</strain>
    </source>
</reference>
<dbReference type="InterPro" id="IPR004358">
    <property type="entry name" value="Sig_transdc_His_kin-like_C"/>
</dbReference>
<dbReference type="FunFam" id="3.30.565.10:FF:000006">
    <property type="entry name" value="Sensor histidine kinase WalK"/>
    <property type="match status" value="1"/>
</dbReference>
<keyword evidence="4" id="KW-0808">Transferase</keyword>
<name>A0A326RTK3_9BACT</name>
<comment type="catalytic activity">
    <reaction evidence="1">
        <text>ATP + protein L-histidine = ADP + protein N-phospho-L-histidine.</text>
        <dbReference type="EC" id="2.7.13.3"/>
    </reaction>
</comment>
<dbReference type="InterPro" id="IPR001610">
    <property type="entry name" value="PAC"/>
</dbReference>
<keyword evidence="5" id="KW-0418">Kinase</keyword>
<dbReference type="PROSITE" id="PS50109">
    <property type="entry name" value="HIS_KIN"/>
    <property type="match status" value="1"/>
</dbReference>
<dbReference type="SMART" id="SM00086">
    <property type="entry name" value="PAC"/>
    <property type="match status" value="1"/>
</dbReference>
<dbReference type="InterPro" id="IPR005467">
    <property type="entry name" value="His_kinase_dom"/>
</dbReference>
<evidence type="ECO:0000259" key="7">
    <source>
        <dbReference type="PROSITE" id="PS50109"/>
    </source>
</evidence>
<accession>A0A326RTK3</accession>
<evidence type="ECO:0000256" key="2">
    <source>
        <dbReference type="ARBA" id="ARBA00012438"/>
    </source>
</evidence>
<feature type="domain" description="Histidine kinase" evidence="7">
    <location>
        <begin position="774"/>
        <end position="986"/>
    </location>
</feature>
<organism evidence="10 11">
    <name type="scientific">Algoriphagus aquaeductus</name>
    <dbReference type="NCBI Taxonomy" id="475299"/>
    <lineage>
        <taxon>Bacteria</taxon>
        <taxon>Pseudomonadati</taxon>
        <taxon>Bacteroidota</taxon>
        <taxon>Cytophagia</taxon>
        <taxon>Cytophagales</taxon>
        <taxon>Cyclobacteriaceae</taxon>
        <taxon>Algoriphagus</taxon>
    </lineage>
</organism>
<dbReference type="SUPFAM" id="SSF55781">
    <property type="entry name" value="GAF domain-like"/>
    <property type="match status" value="2"/>
</dbReference>
<keyword evidence="11" id="KW-1185">Reference proteome</keyword>
<comment type="caution">
    <text evidence="10">The sequence shown here is derived from an EMBL/GenBank/DDBJ whole genome shotgun (WGS) entry which is preliminary data.</text>
</comment>
<dbReference type="PROSITE" id="PS50112">
    <property type="entry name" value="PAS"/>
    <property type="match status" value="2"/>
</dbReference>
<dbReference type="InterPro" id="IPR000700">
    <property type="entry name" value="PAS-assoc_C"/>
</dbReference>
<dbReference type="Gene3D" id="3.30.450.40">
    <property type="match status" value="2"/>
</dbReference>
<dbReference type="InterPro" id="IPR029016">
    <property type="entry name" value="GAF-like_dom_sf"/>
</dbReference>
<dbReference type="InterPro" id="IPR003018">
    <property type="entry name" value="GAF"/>
</dbReference>
<dbReference type="InterPro" id="IPR013767">
    <property type="entry name" value="PAS_fold"/>
</dbReference>
<dbReference type="InterPro" id="IPR035965">
    <property type="entry name" value="PAS-like_dom_sf"/>
</dbReference>
<evidence type="ECO:0000256" key="3">
    <source>
        <dbReference type="ARBA" id="ARBA00022553"/>
    </source>
</evidence>
<dbReference type="RefSeq" id="WP_111392603.1">
    <property type="nucleotide sequence ID" value="NZ_QKTX01000005.1"/>
</dbReference>
<dbReference type="InterPro" id="IPR003661">
    <property type="entry name" value="HisK_dim/P_dom"/>
</dbReference>
<dbReference type="SUPFAM" id="SSF55874">
    <property type="entry name" value="ATPase domain of HSP90 chaperone/DNA topoisomerase II/histidine kinase"/>
    <property type="match status" value="1"/>
</dbReference>
<dbReference type="PANTHER" id="PTHR43304:SF1">
    <property type="entry name" value="PAC DOMAIN-CONTAINING PROTEIN"/>
    <property type="match status" value="1"/>
</dbReference>
<evidence type="ECO:0000259" key="8">
    <source>
        <dbReference type="PROSITE" id="PS50112"/>
    </source>
</evidence>
<dbReference type="Gene3D" id="3.30.565.10">
    <property type="entry name" value="Histidine kinase-like ATPase, C-terminal domain"/>
    <property type="match status" value="1"/>
</dbReference>
<dbReference type="SMART" id="SM00387">
    <property type="entry name" value="HATPase_c"/>
    <property type="match status" value="1"/>
</dbReference>
<dbReference type="PRINTS" id="PR00344">
    <property type="entry name" value="BCTRLSENSOR"/>
</dbReference>
<dbReference type="Pfam" id="PF00989">
    <property type="entry name" value="PAS"/>
    <property type="match status" value="1"/>
</dbReference>
<evidence type="ECO:0000256" key="6">
    <source>
        <dbReference type="SAM" id="Coils"/>
    </source>
</evidence>
<dbReference type="Pfam" id="PF00512">
    <property type="entry name" value="HisKA"/>
    <property type="match status" value="1"/>
</dbReference>
<dbReference type="OrthoDB" id="9124519at2"/>
<evidence type="ECO:0000256" key="4">
    <source>
        <dbReference type="ARBA" id="ARBA00022679"/>
    </source>
</evidence>
<dbReference type="EC" id="2.7.13.3" evidence="2"/>
<feature type="domain" description="PAS" evidence="8">
    <location>
        <begin position="619"/>
        <end position="688"/>
    </location>
</feature>
<dbReference type="GO" id="GO:0000155">
    <property type="term" value="F:phosphorelay sensor kinase activity"/>
    <property type="evidence" value="ECO:0007669"/>
    <property type="project" value="InterPro"/>
</dbReference>
<feature type="domain" description="PAS" evidence="8">
    <location>
        <begin position="508"/>
        <end position="572"/>
    </location>
</feature>
<dbReference type="NCBIfam" id="TIGR00229">
    <property type="entry name" value="sensory_box"/>
    <property type="match status" value="2"/>
</dbReference>